<name>A0A1Y5PPF7_9MYCO</name>
<organism evidence="2">
    <name type="scientific">uncultured Mycobacterium sp</name>
    <dbReference type="NCBI Taxonomy" id="171292"/>
    <lineage>
        <taxon>Bacteria</taxon>
        <taxon>Bacillati</taxon>
        <taxon>Actinomycetota</taxon>
        <taxon>Actinomycetes</taxon>
        <taxon>Mycobacteriales</taxon>
        <taxon>Mycobacteriaceae</taxon>
        <taxon>Mycobacterium</taxon>
        <taxon>environmental samples</taxon>
    </lineage>
</organism>
<reference evidence="2" key="1">
    <citation type="submission" date="2016-03" db="EMBL/GenBank/DDBJ databases">
        <authorList>
            <person name="Ploux O."/>
        </authorList>
    </citation>
    <scope>NUCLEOTIDE SEQUENCE</scope>
    <source>
        <strain evidence="2">UC10</strain>
    </source>
</reference>
<sequence>MARPVVDWRRATLIGAIAGGVFWGLTAGAILVSKASAIVVAGVCVTAAVVVVAGVLVYRQSTSPPDRAFGMGLVLAPLTGLAPVLIAFLPGLVTHVIVWKG</sequence>
<evidence type="ECO:0000256" key="1">
    <source>
        <dbReference type="SAM" id="Phobius"/>
    </source>
</evidence>
<keyword evidence="1" id="KW-0812">Transmembrane</keyword>
<gene>
    <name evidence="2" type="ORF">MHPYR_490001</name>
</gene>
<dbReference type="AlphaFoldDB" id="A0A1Y5PPF7"/>
<feature type="transmembrane region" description="Helical" evidence="1">
    <location>
        <begin position="12"/>
        <end position="32"/>
    </location>
</feature>
<keyword evidence="1" id="KW-0472">Membrane</keyword>
<accession>A0A1Y5PPF7</accession>
<protein>
    <submittedName>
        <fullName evidence="2">Uncharacterized protein</fullName>
    </submittedName>
</protein>
<feature type="transmembrane region" description="Helical" evidence="1">
    <location>
        <begin position="38"/>
        <end position="58"/>
    </location>
</feature>
<proteinExistence type="predicted"/>
<dbReference type="EMBL" id="FLQS01000044">
    <property type="protein sequence ID" value="SBS77788.1"/>
    <property type="molecule type" value="Genomic_DNA"/>
</dbReference>
<keyword evidence="1" id="KW-1133">Transmembrane helix</keyword>
<feature type="transmembrane region" description="Helical" evidence="1">
    <location>
        <begin position="70"/>
        <end position="98"/>
    </location>
</feature>
<evidence type="ECO:0000313" key="2">
    <source>
        <dbReference type="EMBL" id="SBS77788.1"/>
    </source>
</evidence>